<organism evidence="3 4">
    <name type="scientific">Thalassotalea loyana</name>
    <dbReference type="NCBI Taxonomy" id="280483"/>
    <lineage>
        <taxon>Bacteria</taxon>
        <taxon>Pseudomonadati</taxon>
        <taxon>Pseudomonadota</taxon>
        <taxon>Gammaproteobacteria</taxon>
        <taxon>Alteromonadales</taxon>
        <taxon>Colwelliaceae</taxon>
        <taxon>Thalassotalea</taxon>
    </lineage>
</organism>
<dbReference type="Proteomes" id="UP001157134">
    <property type="component" value="Unassembled WGS sequence"/>
</dbReference>
<proteinExistence type="predicted"/>
<feature type="transmembrane region" description="Helical" evidence="1">
    <location>
        <begin position="119"/>
        <end position="143"/>
    </location>
</feature>
<evidence type="ECO:0008006" key="5">
    <source>
        <dbReference type="Google" id="ProtNLM"/>
    </source>
</evidence>
<feature type="chain" id="PRO_5045715565" description="Transmembrane protein" evidence="2">
    <location>
        <begin position="28"/>
        <end position="149"/>
    </location>
</feature>
<gene>
    <name evidence="3" type="ORF">tloyanaT_16130</name>
</gene>
<evidence type="ECO:0000313" key="3">
    <source>
        <dbReference type="EMBL" id="GLX85361.1"/>
    </source>
</evidence>
<reference evidence="3 4" key="1">
    <citation type="submission" date="2023-03" db="EMBL/GenBank/DDBJ databases">
        <title>Thalassotalea loyana LMG 22536T draft genome sequence.</title>
        <authorList>
            <person name="Sawabe T."/>
        </authorList>
    </citation>
    <scope>NUCLEOTIDE SEQUENCE [LARGE SCALE GENOMIC DNA]</scope>
    <source>
        <strain evidence="3 4">LMG 22536</strain>
    </source>
</reference>
<feature type="transmembrane region" description="Helical" evidence="1">
    <location>
        <begin position="93"/>
        <end position="113"/>
    </location>
</feature>
<protein>
    <recommendedName>
        <fullName evidence="5">Transmembrane protein</fullName>
    </recommendedName>
</protein>
<keyword evidence="1" id="KW-1133">Transmembrane helix</keyword>
<dbReference type="EMBL" id="BSSV01000003">
    <property type="protein sequence ID" value="GLX85361.1"/>
    <property type="molecule type" value="Genomic_DNA"/>
</dbReference>
<feature type="transmembrane region" description="Helical" evidence="1">
    <location>
        <begin position="64"/>
        <end position="84"/>
    </location>
</feature>
<feature type="signal peptide" evidence="2">
    <location>
        <begin position="1"/>
        <end position="27"/>
    </location>
</feature>
<sequence length="149" mass="16262">MQKNNKNLISIICFVLCALITFSTAFAHLSCLYFGPTCYSAQMAPPIIVESAKTGTLIAPLGNLIVSGIFISWGLLALSVSGLFRDIPYARHVCALIAFLCVIRGLLPIQLWLRKPENIDAISVIVGFVWLLTGLLYAVGLLLNKHSQK</sequence>
<keyword evidence="2" id="KW-0732">Signal</keyword>
<name>A0ABQ6HB63_9GAMM</name>
<keyword evidence="4" id="KW-1185">Reference proteome</keyword>
<evidence type="ECO:0000256" key="1">
    <source>
        <dbReference type="SAM" id="Phobius"/>
    </source>
</evidence>
<evidence type="ECO:0000313" key="4">
    <source>
        <dbReference type="Proteomes" id="UP001157134"/>
    </source>
</evidence>
<evidence type="ECO:0000256" key="2">
    <source>
        <dbReference type="SAM" id="SignalP"/>
    </source>
</evidence>
<dbReference type="RefSeq" id="WP_284297391.1">
    <property type="nucleotide sequence ID" value="NZ_BSSV01000003.1"/>
</dbReference>
<keyword evidence="1" id="KW-0812">Transmembrane</keyword>
<comment type="caution">
    <text evidence="3">The sequence shown here is derived from an EMBL/GenBank/DDBJ whole genome shotgun (WGS) entry which is preliminary data.</text>
</comment>
<accession>A0ABQ6HB63</accession>
<keyword evidence="1" id="KW-0472">Membrane</keyword>